<comment type="caution">
    <text evidence="2">The sequence shown here is derived from an EMBL/GenBank/DDBJ whole genome shotgun (WGS) entry which is preliminary data.</text>
</comment>
<gene>
    <name evidence="2" type="ORF">ARTSIC4J27_3780</name>
</gene>
<organism evidence="2 3">
    <name type="scientific">Pseudarthrobacter siccitolerans</name>
    <dbReference type="NCBI Taxonomy" id="861266"/>
    <lineage>
        <taxon>Bacteria</taxon>
        <taxon>Bacillati</taxon>
        <taxon>Actinomycetota</taxon>
        <taxon>Actinomycetes</taxon>
        <taxon>Micrococcales</taxon>
        <taxon>Micrococcaceae</taxon>
        <taxon>Pseudarthrobacter</taxon>
    </lineage>
</organism>
<name>A0A024H7M8_9MICC</name>
<dbReference type="EMBL" id="CAQI01000053">
    <property type="protein sequence ID" value="CCQ47784.1"/>
    <property type="molecule type" value="Genomic_DNA"/>
</dbReference>
<evidence type="ECO:0000313" key="3">
    <source>
        <dbReference type="Proteomes" id="UP000035722"/>
    </source>
</evidence>
<dbReference type="RefSeq" id="WP_050056608.1">
    <property type="nucleotide sequence ID" value="NZ_CAQI01000053.1"/>
</dbReference>
<reference evidence="3" key="1">
    <citation type="journal article" date="2014" name="Genome Announc.">
        <title>Genome Sequence of Arthrobacter siccitolerans 4J27, a Xeroprotectant-Producing Desiccation-Tolerant Microorganism.</title>
        <authorList>
            <person name="Manzanera M."/>
            <person name="Santa-Cruz-Calvo L."/>
            <person name="Vilchez J.I."/>
            <person name="Garcia-Fontana C."/>
            <person name="Silva-Castro G.A."/>
            <person name="Calvo C."/>
            <person name="Gonzalez-Lopez J."/>
        </authorList>
    </citation>
    <scope>NUCLEOTIDE SEQUENCE [LARGE SCALE GENOMIC DNA]</scope>
    <source>
        <strain evidence="3">4J27</strain>
    </source>
</reference>
<sequence>MADDMTGKKLAPEVADHLAQAMKAPDMPGAAAPVAPTGAGAPGTWPDGNGKRRHPKERGSGHGRMGQGAAVTAVHRTSRPQMPHSS</sequence>
<feature type="region of interest" description="Disordered" evidence="1">
    <location>
        <begin position="27"/>
        <end position="86"/>
    </location>
</feature>
<evidence type="ECO:0000313" key="2">
    <source>
        <dbReference type="EMBL" id="CCQ47784.1"/>
    </source>
</evidence>
<protein>
    <submittedName>
        <fullName evidence="2">Uncharacterized protein</fullName>
    </submittedName>
</protein>
<proteinExistence type="predicted"/>
<dbReference type="OrthoDB" id="4964949at2"/>
<accession>A0A024H7M8</accession>
<dbReference type="Proteomes" id="UP000035722">
    <property type="component" value="Unassembled WGS sequence"/>
</dbReference>
<feature type="compositionally biased region" description="Low complexity" evidence="1">
    <location>
        <begin position="28"/>
        <end position="44"/>
    </location>
</feature>
<evidence type="ECO:0000256" key="1">
    <source>
        <dbReference type="SAM" id="MobiDB-lite"/>
    </source>
</evidence>
<keyword evidence="3" id="KW-1185">Reference proteome</keyword>
<dbReference type="AlphaFoldDB" id="A0A024H7M8"/>